<accession>A0A0A3IRY0</accession>
<evidence type="ECO:0000313" key="6">
    <source>
        <dbReference type="EMBL" id="KGR86205.1"/>
    </source>
</evidence>
<dbReference type="GO" id="GO:0003700">
    <property type="term" value="F:DNA-binding transcription factor activity"/>
    <property type="evidence" value="ECO:0007669"/>
    <property type="project" value="InterPro"/>
</dbReference>
<dbReference type="OrthoDB" id="63123at2"/>
<feature type="domain" description="HTH lysR-type" evidence="5">
    <location>
        <begin position="1"/>
        <end position="58"/>
    </location>
</feature>
<dbReference type="Pfam" id="PF03466">
    <property type="entry name" value="LysR_substrate"/>
    <property type="match status" value="1"/>
</dbReference>
<comment type="caution">
    <text evidence="6">The sequence shown here is derived from an EMBL/GenBank/DDBJ whole genome shotgun (WGS) entry which is preliminary data.</text>
</comment>
<reference evidence="6 7" key="1">
    <citation type="submission" date="2014-02" db="EMBL/GenBank/DDBJ databases">
        <title>Draft genome sequence of Lysinibacillus odysseyi NBRC 100172.</title>
        <authorList>
            <person name="Zhang F."/>
            <person name="Wang G."/>
            <person name="Zhang L."/>
        </authorList>
    </citation>
    <scope>NUCLEOTIDE SEQUENCE [LARGE SCALE GENOMIC DNA]</scope>
    <source>
        <strain evidence="6 7">NBRC 100172</strain>
    </source>
</reference>
<dbReference type="AlphaFoldDB" id="A0A0A3IRY0"/>
<dbReference type="PROSITE" id="PS50931">
    <property type="entry name" value="HTH_LYSR"/>
    <property type="match status" value="1"/>
</dbReference>
<dbReference type="FunFam" id="1.10.10.10:FF:000001">
    <property type="entry name" value="LysR family transcriptional regulator"/>
    <property type="match status" value="1"/>
</dbReference>
<comment type="similarity">
    <text evidence="1">Belongs to the LysR transcriptional regulatory family.</text>
</comment>
<dbReference type="Pfam" id="PF00126">
    <property type="entry name" value="HTH_1"/>
    <property type="match status" value="1"/>
</dbReference>
<protein>
    <submittedName>
        <fullName evidence="6">LysR family transcriptional regulator</fullName>
    </submittedName>
</protein>
<name>A0A0A3IRY0_9BACI</name>
<dbReference type="EMBL" id="JPVP01000052">
    <property type="protein sequence ID" value="KGR86205.1"/>
    <property type="molecule type" value="Genomic_DNA"/>
</dbReference>
<evidence type="ECO:0000256" key="3">
    <source>
        <dbReference type="ARBA" id="ARBA00023125"/>
    </source>
</evidence>
<dbReference type="GO" id="GO:0003677">
    <property type="term" value="F:DNA binding"/>
    <property type="evidence" value="ECO:0007669"/>
    <property type="project" value="UniProtKB-KW"/>
</dbReference>
<dbReference type="CDD" id="cd05466">
    <property type="entry name" value="PBP2_LTTR_substrate"/>
    <property type="match status" value="1"/>
</dbReference>
<dbReference type="InterPro" id="IPR036390">
    <property type="entry name" value="WH_DNA-bd_sf"/>
</dbReference>
<keyword evidence="7" id="KW-1185">Reference proteome</keyword>
<keyword evidence="3" id="KW-0238">DNA-binding</keyword>
<evidence type="ECO:0000256" key="2">
    <source>
        <dbReference type="ARBA" id="ARBA00023015"/>
    </source>
</evidence>
<evidence type="ECO:0000256" key="1">
    <source>
        <dbReference type="ARBA" id="ARBA00009437"/>
    </source>
</evidence>
<keyword evidence="4" id="KW-0804">Transcription</keyword>
<evidence type="ECO:0000259" key="5">
    <source>
        <dbReference type="PROSITE" id="PS50931"/>
    </source>
</evidence>
<dbReference type="SUPFAM" id="SSF46785">
    <property type="entry name" value="Winged helix' DNA-binding domain"/>
    <property type="match status" value="1"/>
</dbReference>
<dbReference type="PANTHER" id="PTHR30419">
    <property type="entry name" value="HTH-TYPE TRANSCRIPTIONAL REGULATOR YBHD"/>
    <property type="match status" value="1"/>
</dbReference>
<gene>
    <name evidence="6" type="ORF">CD32_07380</name>
</gene>
<dbReference type="SUPFAM" id="SSF53850">
    <property type="entry name" value="Periplasmic binding protein-like II"/>
    <property type="match status" value="1"/>
</dbReference>
<dbReference type="GO" id="GO:0005829">
    <property type="term" value="C:cytosol"/>
    <property type="evidence" value="ECO:0007669"/>
    <property type="project" value="TreeGrafter"/>
</dbReference>
<dbReference type="Gene3D" id="1.10.10.10">
    <property type="entry name" value="Winged helix-like DNA-binding domain superfamily/Winged helix DNA-binding domain"/>
    <property type="match status" value="1"/>
</dbReference>
<dbReference type="PRINTS" id="PR00039">
    <property type="entry name" value="HTHLYSR"/>
</dbReference>
<dbReference type="RefSeq" id="WP_036152934.1">
    <property type="nucleotide sequence ID" value="NZ_AVCX01000009.1"/>
</dbReference>
<dbReference type="InterPro" id="IPR050950">
    <property type="entry name" value="HTH-type_LysR_regulators"/>
</dbReference>
<dbReference type="Gene3D" id="3.40.190.290">
    <property type="match status" value="1"/>
</dbReference>
<dbReference type="InterPro" id="IPR036388">
    <property type="entry name" value="WH-like_DNA-bd_sf"/>
</dbReference>
<dbReference type="PANTHER" id="PTHR30419:SF24">
    <property type="entry name" value="HTH-TYPE TRANSCRIPTIONAL REGULATOR CZCR"/>
    <property type="match status" value="1"/>
</dbReference>
<dbReference type="InterPro" id="IPR000847">
    <property type="entry name" value="LysR_HTH_N"/>
</dbReference>
<evidence type="ECO:0000313" key="7">
    <source>
        <dbReference type="Proteomes" id="UP000030437"/>
    </source>
</evidence>
<sequence length="291" mass="32638">MNLFQIEVFIKVVDEGNFTRAGEQLGMTQSGISHNISSLESELGIVLLNRGRNGISLTDSGERIIRNMRNIISEAESIKQETASILGIEKGRIRVGSFSSFSSKMLPRIMSAFRKEFKGIEVEFYEGSYQQITRWVEEGKVDVGFTSLNNSTANLEYISLVNDKFVIILPNNHHLKEFEQINVKDIQGEDFIMPRSGCEISIKTFLKEHDVSPNVQFSVADNQTIIAMVREGLGITIIPELALPDDLQGATVKPLLPEPSREIIVVTRPKKTLPPVVREFINTIKKCTNIL</sequence>
<dbReference type="InterPro" id="IPR005119">
    <property type="entry name" value="LysR_subst-bd"/>
</dbReference>
<organism evidence="6 7">
    <name type="scientific">Lysinibacillus odysseyi 34hs-1 = NBRC 100172</name>
    <dbReference type="NCBI Taxonomy" id="1220589"/>
    <lineage>
        <taxon>Bacteria</taxon>
        <taxon>Bacillati</taxon>
        <taxon>Bacillota</taxon>
        <taxon>Bacilli</taxon>
        <taxon>Bacillales</taxon>
        <taxon>Bacillaceae</taxon>
        <taxon>Lysinibacillus</taxon>
    </lineage>
</organism>
<dbReference type="STRING" id="1220589.CD32_07380"/>
<dbReference type="eggNOG" id="COG0583">
    <property type="taxonomic scope" value="Bacteria"/>
</dbReference>
<keyword evidence="2" id="KW-0805">Transcription regulation</keyword>
<proteinExistence type="inferred from homology"/>
<dbReference type="Proteomes" id="UP000030437">
    <property type="component" value="Unassembled WGS sequence"/>
</dbReference>
<evidence type="ECO:0000256" key="4">
    <source>
        <dbReference type="ARBA" id="ARBA00023163"/>
    </source>
</evidence>